<dbReference type="Gene3D" id="3.40.50.2020">
    <property type="match status" value="1"/>
</dbReference>
<evidence type="ECO:0008006" key="4">
    <source>
        <dbReference type="Google" id="ProtNLM"/>
    </source>
</evidence>
<accession>A0A9D1EEB9</accession>
<dbReference type="InterPro" id="IPR029057">
    <property type="entry name" value="PRTase-like"/>
</dbReference>
<reference evidence="2" key="1">
    <citation type="submission" date="2020-10" db="EMBL/GenBank/DDBJ databases">
        <authorList>
            <person name="Gilroy R."/>
        </authorList>
    </citation>
    <scope>NUCLEOTIDE SEQUENCE</scope>
    <source>
        <strain evidence="2">ChiW13-3771</strain>
    </source>
</reference>
<reference evidence="2" key="2">
    <citation type="journal article" date="2021" name="PeerJ">
        <title>Extensive microbial diversity within the chicken gut microbiome revealed by metagenomics and culture.</title>
        <authorList>
            <person name="Gilroy R."/>
            <person name="Ravi A."/>
            <person name="Getino M."/>
            <person name="Pursley I."/>
            <person name="Horton D.L."/>
            <person name="Alikhan N.F."/>
            <person name="Baker D."/>
            <person name="Gharbi K."/>
            <person name="Hall N."/>
            <person name="Watson M."/>
            <person name="Adriaenssens E.M."/>
            <person name="Foster-Nyarko E."/>
            <person name="Jarju S."/>
            <person name="Secka A."/>
            <person name="Antonio M."/>
            <person name="Oren A."/>
            <person name="Chaudhuri R.R."/>
            <person name="La Ragione R."/>
            <person name="Hildebrand F."/>
            <person name="Pallen M.J."/>
        </authorList>
    </citation>
    <scope>NUCLEOTIDE SEQUENCE</scope>
    <source>
        <strain evidence="2">ChiW13-3771</strain>
    </source>
</reference>
<keyword evidence="1" id="KW-0812">Transmembrane</keyword>
<protein>
    <recommendedName>
        <fullName evidence="4">Phosphoribosyltransferase domain-containing protein</fullName>
    </recommendedName>
</protein>
<sequence>MSILNYVGYFSFFLIILQIINQVIILFSPIKANIFTRKYFSWREVNRFIEKLAERIKEDNIEYGMICGTGRGGGILAALLSYKLKLVPVLVLDRKYTIDDTKHERSSLCIEQKVILDSQFQDLLKKPVLLITPQSDPGVTLNKYKEILKQSGFSGGIDKCALIASERTLDVDLRYVSRRYKPDTKCRKFPWEKNNPDLMEHPIHL</sequence>
<proteinExistence type="predicted"/>
<dbReference type="CDD" id="cd06223">
    <property type="entry name" value="PRTases_typeI"/>
    <property type="match status" value="1"/>
</dbReference>
<name>A0A9D1EEB9_9FIRM</name>
<dbReference type="InterPro" id="IPR000836">
    <property type="entry name" value="PRTase_dom"/>
</dbReference>
<comment type="caution">
    <text evidence="2">The sequence shown here is derived from an EMBL/GenBank/DDBJ whole genome shotgun (WGS) entry which is preliminary data.</text>
</comment>
<feature type="transmembrane region" description="Helical" evidence="1">
    <location>
        <begin position="6"/>
        <end position="28"/>
    </location>
</feature>
<gene>
    <name evidence="2" type="ORF">IAC96_07680</name>
</gene>
<evidence type="ECO:0000256" key="1">
    <source>
        <dbReference type="SAM" id="Phobius"/>
    </source>
</evidence>
<evidence type="ECO:0000313" key="2">
    <source>
        <dbReference type="EMBL" id="HIR88812.1"/>
    </source>
</evidence>
<keyword evidence="1" id="KW-1133">Transmembrane helix</keyword>
<organism evidence="2 3">
    <name type="scientific">Candidatus Fimimorpha faecalis</name>
    <dbReference type="NCBI Taxonomy" id="2840824"/>
    <lineage>
        <taxon>Bacteria</taxon>
        <taxon>Bacillati</taxon>
        <taxon>Bacillota</taxon>
        <taxon>Clostridia</taxon>
        <taxon>Eubacteriales</taxon>
        <taxon>Candidatus Fimimorpha</taxon>
    </lineage>
</organism>
<dbReference type="AlphaFoldDB" id="A0A9D1EEB9"/>
<keyword evidence="1" id="KW-0472">Membrane</keyword>
<dbReference type="SUPFAM" id="SSF53271">
    <property type="entry name" value="PRTase-like"/>
    <property type="match status" value="1"/>
</dbReference>
<dbReference type="EMBL" id="DVHN01000097">
    <property type="protein sequence ID" value="HIR88812.1"/>
    <property type="molecule type" value="Genomic_DNA"/>
</dbReference>
<evidence type="ECO:0000313" key="3">
    <source>
        <dbReference type="Proteomes" id="UP000824201"/>
    </source>
</evidence>
<dbReference type="Proteomes" id="UP000824201">
    <property type="component" value="Unassembled WGS sequence"/>
</dbReference>